<accession>A0A9P8VME3</accession>
<dbReference type="AlphaFoldDB" id="A0A9P8VME3"/>
<gene>
    <name evidence="2" type="ORF">F5X68DRAFT_226517</name>
</gene>
<feature type="compositionally biased region" description="Acidic residues" evidence="1">
    <location>
        <begin position="115"/>
        <end position="129"/>
    </location>
</feature>
<feature type="compositionally biased region" description="Acidic residues" evidence="1">
    <location>
        <begin position="137"/>
        <end position="156"/>
    </location>
</feature>
<feature type="region of interest" description="Disordered" evidence="1">
    <location>
        <begin position="107"/>
        <end position="179"/>
    </location>
</feature>
<organism evidence="2 3">
    <name type="scientific">Plectosphaerella plurivora</name>
    <dbReference type="NCBI Taxonomy" id="936078"/>
    <lineage>
        <taxon>Eukaryota</taxon>
        <taxon>Fungi</taxon>
        <taxon>Dikarya</taxon>
        <taxon>Ascomycota</taxon>
        <taxon>Pezizomycotina</taxon>
        <taxon>Sordariomycetes</taxon>
        <taxon>Hypocreomycetidae</taxon>
        <taxon>Glomerellales</taxon>
        <taxon>Plectosphaerellaceae</taxon>
        <taxon>Plectosphaerella</taxon>
    </lineage>
</organism>
<dbReference type="Proteomes" id="UP000770015">
    <property type="component" value="Unassembled WGS sequence"/>
</dbReference>
<proteinExistence type="predicted"/>
<sequence length="240" mass="26365">MTADEYLGSNFIGYEKQLAEAFADDKDNVPLYRHSSNPNGLHSTNELAEQRKQILQELDELSLDELLEASKQIWTAGDKLKEERVGPMGARASTIRLLRGLKNIDVKPTDVPSVMDDDDLNTDDESDGSDEIKAVHEDDDYLDSDGDVDDAGDDADGGYKPKGVRREHFTENGGSFDTPIQPEEVDAISADVGSAFVEKGFQIYDLVISKKQVGLGGYLHVYGSVTVCNSVMIGIRKAIY</sequence>
<evidence type="ECO:0000256" key="1">
    <source>
        <dbReference type="SAM" id="MobiDB-lite"/>
    </source>
</evidence>
<evidence type="ECO:0000313" key="3">
    <source>
        <dbReference type="Proteomes" id="UP000770015"/>
    </source>
</evidence>
<reference evidence="2" key="1">
    <citation type="journal article" date="2021" name="Nat. Commun.">
        <title>Genetic determinants of endophytism in the Arabidopsis root mycobiome.</title>
        <authorList>
            <person name="Mesny F."/>
            <person name="Miyauchi S."/>
            <person name="Thiergart T."/>
            <person name="Pickel B."/>
            <person name="Atanasova L."/>
            <person name="Karlsson M."/>
            <person name="Huettel B."/>
            <person name="Barry K.W."/>
            <person name="Haridas S."/>
            <person name="Chen C."/>
            <person name="Bauer D."/>
            <person name="Andreopoulos W."/>
            <person name="Pangilinan J."/>
            <person name="LaButti K."/>
            <person name="Riley R."/>
            <person name="Lipzen A."/>
            <person name="Clum A."/>
            <person name="Drula E."/>
            <person name="Henrissat B."/>
            <person name="Kohler A."/>
            <person name="Grigoriev I.V."/>
            <person name="Martin F.M."/>
            <person name="Hacquard S."/>
        </authorList>
    </citation>
    <scope>NUCLEOTIDE SEQUENCE</scope>
    <source>
        <strain evidence="2">MPI-SDFR-AT-0117</strain>
    </source>
</reference>
<evidence type="ECO:0000313" key="2">
    <source>
        <dbReference type="EMBL" id="KAH6697122.1"/>
    </source>
</evidence>
<name>A0A9P8VME3_9PEZI</name>
<protein>
    <submittedName>
        <fullName evidence="2">Uncharacterized protein</fullName>
    </submittedName>
</protein>
<comment type="caution">
    <text evidence="2">The sequence shown here is derived from an EMBL/GenBank/DDBJ whole genome shotgun (WGS) entry which is preliminary data.</text>
</comment>
<keyword evidence="3" id="KW-1185">Reference proteome</keyword>
<dbReference type="EMBL" id="JAGSXJ010000001">
    <property type="protein sequence ID" value="KAH6697122.1"/>
    <property type="molecule type" value="Genomic_DNA"/>
</dbReference>